<dbReference type="EMBL" id="JBHTAR010000011">
    <property type="protein sequence ID" value="MFC7199108.1"/>
    <property type="molecule type" value="Genomic_DNA"/>
</dbReference>
<keyword evidence="4" id="KW-1185">Reference proteome</keyword>
<dbReference type="Proteomes" id="UP001596447">
    <property type="component" value="Unassembled WGS sequence"/>
</dbReference>
<feature type="domain" description="DUF7511" evidence="2">
    <location>
        <begin position="27"/>
        <end position="72"/>
    </location>
</feature>
<reference evidence="3 4" key="1">
    <citation type="journal article" date="2019" name="Int. J. Syst. Evol. Microbiol.">
        <title>The Global Catalogue of Microorganisms (GCM) 10K type strain sequencing project: providing services to taxonomists for standard genome sequencing and annotation.</title>
        <authorList>
            <consortium name="The Broad Institute Genomics Platform"/>
            <consortium name="The Broad Institute Genome Sequencing Center for Infectious Disease"/>
            <person name="Wu L."/>
            <person name="Ma J."/>
        </authorList>
    </citation>
    <scope>NUCLEOTIDE SEQUENCE [LARGE SCALE GENOMIC DNA]</scope>
    <source>
        <strain evidence="3 4">XZGYJ-43</strain>
    </source>
</reference>
<comment type="caution">
    <text evidence="3">The sequence shown here is derived from an EMBL/GenBank/DDBJ whole genome shotgun (WGS) entry which is preliminary data.</text>
</comment>
<feature type="compositionally biased region" description="Basic and acidic residues" evidence="1">
    <location>
        <begin position="8"/>
        <end position="19"/>
    </location>
</feature>
<dbReference type="RefSeq" id="WP_279529054.1">
    <property type="nucleotide sequence ID" value="NZ_CP122312.1"/>
</dbReference>
<evidence type="ECO:0000313" key="3">
    <source>
        <dbReference type="EMBL" id="MFC7199108.1"/>
    </source>
</evidence>
<evidence type="ECO:0000313" key="4">
    <source>
        <dbReference type="Proteomes" id="UP001596447"/>
    </source>
</evidence>
<evidence type="ECO:0000256" key="1">
    <source>
        <dbReference type="SAM" id="MobiDB-lite"/>
    </source>
</evidence>
<protein>
    <recommendedName>
        <fullName evidence="2">DUF7511 domain-containing protein</fullName>
    </recommendedName>
</protein>
<gene>
    <name evidence="3" type="ORF">ACFQJ9_06715</name>
</gene>
<sequence>MAPDSETDAGRDVATDERTRTRRPQGLASTVVRYDGRPDRVTFHPDDPSPEERLTAWVSVDRDAVCDLAAMR</sequence>
<feature type="region of interest" description="Disordered" evidence="1">
    <location>
        <begin position="1"/>
        <end position="27"/>
    </location>
</feature>
<dbReference type="InterPro" id="IPR055933">
    <property type="entry name" value="DUF7511"/>
</dbReference>
<organism evidence="3 4">
    <name type="scientific">Halospeciosus flavus</name>
    <dbReference type="NCBI Taxonomy" id="3032283"/>
    <lineage>
        <taxon>Archaea</taxon>
        <taxon>Methanobacteriati</taxon>
        <taxon>Methanobacteriota</taxon>
        <taxon>Stenosarchaea group</taxon>
        <taxon>Halobacteria</taxon>
        <taxon>Halobacteriales</taxon>
        <taxon>Halobacteriaceae</taxon>
        <taxon>Halospeciosus</taxon>
    </lineage>
</organism>
<accession>A0ABD5Z1P6</accession>
<dbReference type="Pfam" id="PF24351">
    <property type="entry name" value="DUF7511"/>
    <property type="match status" value="1"/>
</dbReference>
<evidence type="ECO:0000259" key="2">
    <source>
        <dbReference type="Pfam" id="PF24351"/>
    </source>
</evidence>
<name>A0ABD5Z1P6_9EURY</name>
<dbReference type="AlphaFoldDB" id="A0ABD5Z1P6"/>
<proteinExistence type="predicted"/>